<feature type="chain" id="PRO_5036210631" evidence="3">
    <location>
        <begin position="20"/>
        <end position="711"/>
    </location>
</feature>
<reference evidence="4" key="1">
    <citation type="submission" date="2020-11" db="EMBL/GenBank/DDBJ databases">
        <authorList>
            <person name="Tran Van P."/>
        </authorList>
    </citation>
    <scope>NUCLEOTIDE SEQUENCE</scope>
</reference>
<dbReference type="Proteomes" id="UP000678499">
    <property type="component" value="Unassembled WGS sequence"/>
</dbReference>
<keyword evidence="5" id="KW-1185">Reference proteome</keyword>
<feature type="coiled-coil region" evidence="1">
    <location>
        <begin position="151"/>
        <end position="196"/>
    </location>
</feature>
<dbReference type="EMBL" id="OA882185">
    <property type="protein sequence ID" value="CAD7273610.1"/>
    <property type="molecule type" value="Genomic_DNA"/>
</dbReference>
<organism evidence="4">
    <name type="scientific">Notodromas monacha</name>
    <dbReference type="NCBI Taxonomy" id="399045"/>
    <lineage>
        <taxon>Eukaryota</taxon>
        <taxon>Metazoa</taxon>
        <taxon>Ecdysozoa</taxon>
        <taxon>Arthropoda</taxon>
        <taxon>Crustacea</taxon>
        <taxon>Oligostraca</taxon>
        <taxon>Ostracoda</taxon>
        <taxon>Podocopa</taxon>
        <taxon>Podocopida</taxon>
        <taxon>Cypridocopina</taxon>
        <taxon>Cypridoidea</taxon>
        <taxon>Cyprididae</taxon>
        <taxon>Notodromas</taxon>
    </lineage>
</organism>
<feature type="region of interest" description="Disordered" evidence="2">
    <location>
        <begin position="280"/>
        <end position="304"/>
    </location>
</feature>
<evidence type="ECO:0000313" key="5">
    <source>
        <dbReference type="Proteomes" id="UP000678499"/>
    </source>
</evidence>
<evidence type="ECO:0000313" key="4">
    <source>
        <dbReference type="EMBL" id="CAD7273610.1"/>
    </source>
</evidence>
<name>A0A7R9GAJ1_9CRUS</name>
<dbReference type="EMBL" id="CAJPEX010000148">
    <property type="protein sequence ID" value="CAG0913762.1"/>
    <property type="molecule type" value="Genomic_DNA"/>
</dbReference>
<dbReference type="AlphaFoldDB" id="A0A7R9GAJ1"/>
<keyword evidence="3" id="KW-0732">Signal</keyword>
<accession>A0A7R9GAJ1</accession>
<evidence type="ECO:0000256" key="1">
    <source>
        <dbReference type="SAM" id="Coils"/>
    </source>
</evidence>
<gene>
    <name evidence="4" type="ORF">NMOB1V02_LOCUS1487</name>
</gene>
<proteinExistence type="predicted"/>
<feature type="signal peptide" evidence="3">
    <location>
        <begin position="1"/>
        <end position="19"/>
    </location>
</feature>
<evidence type="ECO:0000256" key="3">
    <source>
        <dbReference type="SAM" id="SignalP"/>
    </source>
</evidence>
<evidence type="ECO:0000256" key="2">
    <source>
        <dbReference type="SAM" id="MobiDB-lite"/>
    </source>
</evidence>
<sequence length="711" mass="78281">MKVKVVSFLVFGFGIGVFARPKAHRGAHETAEFVIPQGIVTNATKIAASTNNQTLISSLNTAASQNDYKGMSERLMEMATGVSGGTDQDADQAEDVLWALEWARYEAAKGGHDRPIFDPVLVMSATSVPIKVAKMRLQMRAETSPQAKAIHDNLNTEIQKYKQLVKTAMETRTFKAEQMQQSLDLLETLRASAQQLSALDPPFPYLKSGLKKVATRAKARTAQRLDKFEADAAASGNEAVREAARELAAVRAAYRSDGFSAKLMQDLKAVLDKMSTALPAGAGGGEGSSSEENKSGQHGNIGMSLGDKSRKMLKVVELMTPGIFGRNLQVRGPHPPIGGGIKAPVLDSSDPNLLSTMFKRQLVTAFLLFAFVVADLLDAAPHRNAKDKEEGKKKRDCERLPSPIDESIAANISALTASIGDAQLTEAVNAALQVKTIRPLTDLLVKIAAGAYKVASAADRKTAEEIAIGVEKNRKWHCKDKPSEVIDEEDSFNNEIRDEIKSKRSKPNYSRFIRTLFVPIRVAIEELREFVETDAATDEQKLVAKEVFDYFQTYREETDSATAANHGKRPKTSAQITRDLSTLVRLQQDSGKLVPGFESLADTVAKSRVQVRDLIESVFQRYEDCLKDVDGTRFADFVKEFESLRQVLEKEAGSAKLMTKFQVVVGKVQASIESQEEPIPEDNTKLKRLKWKTDKYLTFIDAYIPFADDLS</sequence>
<keyword evidence="1" id="KW-0175">Coiled coil</keyword>
<protein>
    <submittedName>
        <fullName evidence="4">Uncharacterized protein</fullName>
    </submittedName>
</protein>